<dbReference type="AlphaFoldDB" id="A0A840YFB0"/>
<gene>
    <name evidence="1" type="ORF">FHS87_000598</name>
</gene>
<keyword evidence="2" id="KW-1185">Reference proteome</keyword>
<dbReference type="EMBL" id="JACIJD010000002">
    <property type="protein sequence ID" value="MBB5692583.1"/>
    <property type="molecule type" value="Genomic_DNA"/>
</dbReference>
<dbReference type="Proteomes" id="UP000580654">
    <property type="component" value="Unassembled WGS sequence"/>
</dbReference>
<comment type="caution">
    <text evidence="1">The sequence shown here is derived from an EMBL/GenBank/DDBJ whole genome shotgun (WGS) entry which is preliminary data.</text>
</comment>
<reference evidence="1 2" key="1">
    <citation type="submission" date="2020-08" db="EMBL/GenBank/DDBJ databases">
        <title>Genomic Encyclopedia of Type Strains, Phase IV (KMG-IV): sequencing the most valuable type-strain genomes for metagenomic binning, comparative biology and taxonomic classification.</title>
        <authorList>
            <person name="Goeker M."/>
        </authorList>
    </citation>
    <scope>NUCLEOTIDE SEQUENCE [LARGE SCALE GENOMIC DNA]</scope>
    <source>
        <strain evidence="1 2">DSM 25622</strain>
    </source>
</reference>
<proteinExistence type="predicted"/>
<evidence type="ECO:0000313" key="1">
    <source>
        <dbReference type="EMBL" id="MBB5692583.1"/>
    </source>
</evidence>
<evidence type="ECO:0000313" key="2">
    <source>
        <dbReference type="Proteomes" id="UP000580654"/>
    </source>
</evidence>
<organism evidence="1 2">
    <name type="scientific">Muricoccus pecuniae</name>
    <dbReference type="NCBI Taxonomy" id="693023"/>
    <lineage>
        <taxon>Bacteria</taxon>
        <taxon>Pseudomonadati</taxon>
        <taxon>Pseudomonadota</taxon>
        <taxon>Alphaproteobacteria</taxon>
        <taxon>Acetobacterales</taxon>
        <taxon>Roseomonadaceae</taxon>
        <taxon>Muricoccus</taxon>
    </lineage>
</organism>
<dbReference type="RefSeq" id="WP_184513694.1">
    <property type="nucleotide sequence ID" value="NZ_JACIJD010000002.1"/>
</dbReference>
<name>A0A840YFB0_9PROT</name>
<protein>
    <submittedName>
        <fullName evidence="1">Uncharacterized protein</fullName>
    </submittedName>
</protein>
<accession>A0A840YFB0</accession>
<sequence length="77" mass="8366">MPRHSFEIGQSVELVAGILTPPGVTGNYTVVRLLPNDAADREYRIRSDRDGHERVARESQMRLGPLAALGKNIPAAG</sequence>